<sequence>MKTKRQIDRQRESAITLKVGGKEDNSSIREFVSTSSALYTITELAVYAVRLADDIDPERSNPNIPNLSQKVVPAGYGDEVVGRVILTAKSLFDEKNATVGRQIGGYFEATIELANHILELRGMIGSLRQEISAKEQGFVEEQQQIHSYTIPSVTDLKTKIHNILVKVDKSKDATLKLYQEVFLPDRSSRPTLEEYDQVFREIPNMPTEYISAWEENRNFWSLVRNIRNCSEHPKKGYQILISDFQMHSNGEVTSPLIEVEHSKTPFGLLPVVEFVQFLEDMTLGYAELSHVFIKSVELLDKKTFNERVSEVPEQNRRHPYVRFYRTIEIGGTERILG</sequence>
<accession>A0A367U8A7</accession>
<gene>
    <name evidence="1" type="ORF">TH5_20465</name>
</gene>
<dbReference type="AlphaFoldDB" id="A0A367U8A7"/>
<evidence type="ECO:0000313" key="1">
    <source>
        <dbReference type="EMBL" id="RCK04339.1"/>
    </source>
</evidence>
<dbReference type="RefSeq" id="WP_114123360.1">
    <property type="nucleotide sequence ID" value="NZ_JPWA01000032.1"/>
</dbReference>
<dbReference type="Proteomes" id="UP000252419">
    <property type="component" value="Unassembled WGS sequence"/>
</dbReference>
<keyword evidence="2" id="KW-1185">Reference proteome</keyword>
<organism evidence="1 2">
    <name type="scientific">Thalassospira xianhensis MCCC 1A02616</name>
    <dbReference type="NCBI Taxonomy" id="1177929"/>
    <lineage>
        <taxon>Bacteria</taxon>
        <taxon>Pseudomonadati</taxon>
        <taxon>Pseudomonadota</taxon>
        <taxon>Alphaproteobacteria</taxon>
        <taxon>Rhodospirillales</taxon>
        <taxon>Thalassospiraceae</taxon>
        <taxon>Thalassospira</taxon>
    </lineage>
</organism>
<evidence type="ECO:0000313" key="2">
    <source>
        <dbReference type="Proteomes" id="UP000252419"/>
    </source>
</evidence>
<name>A0A367U8A7_9PROT</name>
<proteinExistence type="predicted"/>
<dbReference type="EMBL" id="JPWA01000032">
    <property type="protein sequence ID" value="RCK04339.1"/>
    <property type="molecule type" value="Genomic_DNA"/>
</dbReference>
<comment type="caution">
    <text evidence="1">The sequence shown here is derived from an EMBL/GenBank/DDBJ whole genome shotgun (WGS) entry which is preliminary data.</text>
</comment>
<protein>
    <submittedName>
        <fullName evidence="1">Uncharacterized protein</fullName>
    </submittedName>
</protein>
<reference evidence="1 2" key="1">
    <citation type="submission" date="2014-07" db="EMBL/GenBank/DDBJ databases">
        <title>Draft genome sequence of Thalassospira xianhensis P-4 (MCCC 1A02616).</title>
        <authorList>
            <person name="Lai Q."/>
            <person name="Shao Z."/>
        </authorList>
    </citation>
    <scope>NUCLEOTIDE SEQUENCE [LARGE SCALE GENOMIC DNA]</scope>
    <source>
        <strain evidence="1 2">MCCC 1A02616</strain>
    </source>
</reference>